<feature type="transmembrane region" description="Helical" evidence="1">
    <location>
        <begin position="112"/>
        <end position="137"/>
    </location>
</feature>
<accession>P95773</accession>
<organism evidence="2">
    <name type="scientific">Staphylococcus lugdunensis</name>
    <dbReference type="NCBI Taxonomy" id="28035"/>
    <lineage>
        <taxon>Bacteria</taxon>
        <taxon>Bacillati</taxon>
        <taxon>Bacillota</taxon>
        <taxon>Bacilli</taxon>
        <taxon>Bacillales</taxon>
        <taxon>Staphylococcaceae</taxon>
        <taxon>Staphylococcus</taxon>
    </lineage>
</organism>
<feature type="transmembrane region" description="Helical" evidence="1">
    <location>
        <begin position="178"/>
        <end position="196"/>
    </location>
</feature>
<dbReference type="Pfam" id="PF03596">
    <property type="entry name" value="Cad"/>
    <property type="match status" value="1"/>
</dbReference>
<feature type="transmembrane region" description="Helical" evidence="1">
    <location>
        <begin position="72"/>
        <end position="91"/>
    </location>
</feature>
<keyword evidence="1" id="KW-1133">Transmembrane helix</keyword>
<feature type="transmembrane region" description="Helical" evidence="1">
    <location>
        <begin position="44"/>
        <end position="66"/>
    </location>
</feature>
<feature type="transmembrane region" description="Helical" evidence="1">
    <location>
        <begin position="143"/>
        <end position="166"/>
    </location>
</feature>
<name>P95773_STALU</name>
<reference evidence="2" key="1">
    <citation type="journal article" date="1996" name="Plasmid">
        <title>Nucleic acid sequence and affiliation of pLUG10 of a novel cadmium resistance plasmid from Staphylococcus lugdunensis.</title>
        <authorList>
            <person name="Ben-Abdallah L."/>
            <person name="Etienne J."/>
            <person name="Greeland T."/>
            <person name="Vandenesech F."/>
        </authorList>
    </citation>
    <scope>NUCLEOTIDE SEQUENCE</scope>
    <source>
        <strain evidence="2">995</strain>
        <plasmid evidence="2">pLUG10</plasmid>
    </source>
</reference>
<dbReference type="NCBIfam" id="TIGR00779">
    <property type="entry name" value="cad"/>
    <property type="match status" value="1"/>
</dbReference>
<evidence type="ECO:0000256" key="1">
    <source>
        <dbReference type="SAM" id="Phobius"/>
    </source>
</evidence>
<protein>
    <submittedName>
        <fullName evidence="2">CadB</fullName>
    </submittedName>
</protein>
<sequence length="209" mass="23517">MRCNYDSDYCNCCYLYIAQALDLLVILLMFFARAKTRKEYRDIYIGQYVGSVALIVISLFFAFVLNYVPEKWILGLLGLIPIYLGIKVAIYGDSDGEERAKKELNEKGLSKLVGTIAIVTIASCGADNIGLFVPYFVTLSVTNLLITLFVFLILIFFLVFAAQKLANIPEVGEIVEKFGRWIMAVIYIALGLFIIIENDTIQTILGFIF</sequence>
<keyword evidence="1" id="KW-0812">Transmembrane</keyword>
<proteinExistence type="predicted"/>
<dbReference type="InterPro" id="IPR004676">
    <property type="entry name" value="Cd-R_transporter"/>
</dbReference>
<dbReference type="AlphaFoldDB" id="P95773"/>
<evidence type="ECO:0000313" key="2">
    <source>
        <dbReference type="EMBL" id="AAB18270.1"/>
    </source>
</evidence>
<geneLocation type="plasmid" evidence="2">
    <name>pLUG10</name>
</geneLocation>
<keyword evidence="1" id="KW-0472">Membrane</keyword>
<keyword evidence="2" id="KW-0614">Plasmid</keyword>
<feature type="transmembrane region" description="Helical" evidence="1">
    <location>
        <begin position="14"/>
        <end position="32"/>
    </location>
</feature>
<dbReference type="EMBL" id="U74623">
    <property type="protein sequence ID" value="AAB18270.1"/>
    <property type="molecule type" value="Genomic_DNA"/>
</dbReference>